<evidence type="ECO:0000256" key="6">
    <source>
        <dbReference type="ARBA" id="ARBA00022729"/>
    </source>
</evidence>
<dbReference type="EMBL" id="RDQM01000006">
    <property type="protein sequence ID" value="RMW98879.1"/>
    <property type="molecule type" value="Genomic_DNA"/>
</dbReference>
<dbReference type="PANTHER" id="PTHR35869:SF1">
    <property type="entry name" value="OUTER-MEMBRANE LIPOPROTEIN CARRIER PROTEIN"/>
    <property type="match status" value="1"/>
</dbReference>
<dbReference type="Proteomes" id="UP000267521">
    <property type="component" value="Unassembled WGS sequence"/>
</dbReference>
<evidence type="ECO:0000256" key="10">
    <source>
        <dbReference type="HAMAP-Rule" id="MF_00240"/>
    </source>
</evidence>
<comment type="function">
    <text evidence="10">Participates in the translocation of lipoproteins from the inner membrane to the outer membrane. Only forms a complex with a lipoprotein if the residue after the N-terminal Cys is not an aspartate (The Asp acts as a targeting signal to indicate that the lipoprotein should stay in the inner membrane).</text>
</comment>
<dbReference type="Pfam" id="PF03548">
    <property type="entry name" value="LolA"/>
    <property type="match status" value="1"/>
</dbReference>
<evidence type="ECO:0000256" key="7">
    <source>
        <dbReference type="ARBA" id="ARBA00022764"/>
    </source>
</evidence>
<keyword evidence="6 10" id="KW-0732">Signal</keyword>
<comment type="similarity">
    <text evidence="2 10">Belongs to the LolA family.</text>
</comment>
<organism evidence="11 12">
    <name type="scientific">Allofranklinella schreckenbergeri</name>
    <dbReference type="NCBI Taxonomy" id="1076744"/>
    <lineage>
        <taxon>Bacteria</taxon>
        <taxon>Pseudomonadati</taxon>
        <taxon>Pseudomonadota</taxon>
        <taxon>Betaproteobacteria</taxon>
        <taxon>Burkholderiales</taxon>
        <taxon>Comamonadaceae</taxon>
        <taxon>Allofranklinella</taxon>
    </lineage>
</organism>
<evidence type="ECO:0000256" key="9">
    <source>
        <dbReference type="ARBA" id="ARBA00023186"/>
    </source>
</evidence>
<dbReference type="GO" id="GO:0042953">
    <property type="term" value="P:lipoprotein transport"/>
    <property type="evidence" value="ECO:0007669"/>
    <property type="project" value="InterPro"/>
</dbReference>
<dbReference type="SUPFAM" id="SSF89392">
    <property type="entry name" value="Prokaryotic lipoproteins and lipoprotein localization factors"/>
    <property type="match status" value="1"/>
</dbReference>
<keyword evidence="11" id="KW-0449">Lipoprotein</keyword>
<dbReference type="GO" id="GO:0042597">
    <property type="term" value="C:periplasmic space"/>
    <property type="evidence" value="ECO:0007669"/>
    <property type="project" value="UniProtKB-SubCell"/>
</dbReference>
<dbReference type="InterPro" id="IPR018323">
    <property type="entry name" value="OM_lipoprot_carrier_LolA_Pbac"/>
</dbReference>
<feature type="chain" id="PRO_5018341440" description="Outer-membrane lipoprotein carrier protein" evidence="10">
    <location>
        <begin position="24"/>
        <end position="217"/>
    </location>
</feature>
<accession>A0A3M6Q6Y3</accession>
<dbReference type="GO" id="GO:0044874">
    <property type="term" value="P:lipoprotein localization to outer membrane"/>
    <property type="evidence" value="ECO:0007669"/>
    <property type="project" value="UniProtKB-UniRule"/>
</dbReference>
<comment type="caution">
    <text evidence="11">The sequence shown here is derived from an EMBL/GenBank/DDBJ whole genome shotgun (WGS) entry which is preliminary data.</text>
</comment>
<dbReference type="PANTHER" id="PTHR35869">
    <property type="entry name" value="OUTER-MEMBRANE LIPOPROTEIN CARRIER PROTEIN"/>
    <property type="match status" value="1"/>
</dbReference>
<evidence type="ECO:0000256" key="3">
    <source>
        <dbReference type="ARBA" id="ARBA00011245"/>
    </source>
</evidence>
<feature type="signal peptide" evidence="10">
    <location>
        <begin position="1"/>
        <end position="23"/>
    </location>
</feature>
<evidence type="ECO:0000256" key="4">
    <source>
        <dbReference type="ARBA" id="ARBA00014035"/>
    </source>
</evidence>
<gene>
    <name evidence="10 11" type="primary">lolA</name>
    <name evidence="11" type="ORF">EBQ26_06120</name>
</gene>
<keyword evidence="7 10" id="KW-0574">Periplasm</keyword>
<evidence type="ECO:0000313" key="11">
    <source>
        <dbReference type="EMBL" id="RMW98879.1"/>
    </source>
</evidence>
<dbReference type="NCBIfam" id="TIGR00547">
    <property type="entry name" value="lolA"/>
    <property type="match status" value="1"/>
</dbReference>
<proteinExistence type="inferred from homology"/>
<dbReference type="InterPro" id="IPR004564">
    <property type="entry name" value="OM_lipoprot_carrier_LolA-like"/>
</dbReference>
<evidence type="ECO:0000256" key="5">
    <source>
        <dbReference type="ARBA" id="ARBA00022448"/>
    </source>
</evidence>
<dbReference type="AlphaFoldDB" id="A0A3M6Q6Y3"/>
<keyword evidence="8 10" id="KW-0653">Protein transport</keyword>
<dbReference type="Gene3D" id="2.50.20.10">
    <property type="entry name" value="Lipoprotein localisation LolA/LolB/LppX"/>
    <property type="match status" value="1"/>
</dbReference>
<dbReference type="CDD" id="cd16325">
    <property type="entry name" value="LolA"/>
    <property type="match status" value="1"/>
</dbReference>
<dbReference type="HAMAP" id="MF_00240">
    <property type="entry name" value="LolA"/>
    <property type="match status" value="1"/>
</dbReference>
<keyword evidence="9 10" id="KW-0143">Chaperone</keyword>
<comment type="subcellular location">
    <subcellularLocation>
        <location evidence="1 10">Periplasm</location>
    </subcellularLocation>
</comment>
<protein>
    <recommendedName>
        <fullName evidence="4 10">Outer-membrane lipoprotein carrier protein</fullName>
    </recommendedName>
</protein>
<name>A0A3M6Q6Y3_9BURK</name>
<evidence type="ECO:0000256" key="8">
    <source>
        <dbReference type="ARBA" id="ARBA00022927"/>
    </source>
</evidence>
<comment type="subunit">
    <text evidence="3 10">Monomer.</text>
</comment>
<keyword evidence="5 10" id="KW-0813">Transport</keyword>
<dbReference type="RefSeq" id="WP_122238130.1">
    <property type="nucleotide sequence ID" value="NZ_RDQM01000006.1"/>
</dbReference>
<dbReference type="InterPro" id="IPR029046">
    <property type="entry name" value="LolA/LolB/LppX"/>
</dbReference>
<reference evidence="11 12" key="1">
    <citation type="submission" date="2018-10" db="EMBL/GenBank/DDBJ databases">
        <title>Comamonadaceae CDC group NO-1 genome sequencing and assembly.</title>
        <authorList>
            <person name="Bernier A.-M."/>
            <person name="Bernard K."/>
        </authorList>
    </citation>
    <scope>NUCLEOTIDE SEQUENCE [LARGE SCALE GENOMIC DNA]</scope>
    <source>
        <strain evidence="11 12">NML970147</strain>
    </source>
</reference>
<evidence type="ECO:0000256" key="2">
    <source>
        <dbReference type="ARBA" id="ARBA00007615"/>
    </source>
</evidence>
<evidence type="ECO:0000313" key="12">
    <source>
        <dbReference type="Proteomes" id="UP000267521"/>
    </source>
</evidence>
<evidence type="ECO:0000256" key="1">
    <source>
        <dbReference type="ARBA" id="ARBA00004418"/>
    </source>
</evidence>
<sequence precursor="true">MKNAARPLLLALALATLPTLALADGLQALEAFLRQVQSGQARFTQTVTAPERNGQPARVTRSSGDFAFERPGKFRFDYRKPFPQQIVGDGKTLWVYDEDLNQATSRNQQQALDETPAAILSSARTRAELEKTFQLQNAPEADGLQWVIATPKTSDGALRSVRIGFKDNTLAALDIEDNFAQHSALRFENFAVNPTIPPATFRFTPPKDADVIQDQQP</sequence>